<sequence length="137" mass="15543">MYKMSENNLNAYVATGRRKSAIARVRVRKGNGSITINNINVNEYTQYNPVYLQTLKEPLILSKLEEEIDISVNVFGGGISGQCGAIKLGLARCICKIDQDYRKILKQEGCLTRDARVKERKKYGLKKARKAPQYSKR</sequence>
<dbReference type="NCBIfam" id="NF001099">
    <property type="entry name" value="PRK00132.1"/>
    <property type="match status" value="1"/>
</dbReference>
<evidence type="ECO:0000256" key="3">
    <source>
        <dbReference type="ARBA" id="ARBA00023274"/>
    </source>
</evidence>
<dbReference type="PANTHER" id="PTHR21569:SF1">
    <property type="entry name" value="SMALL RIBOSOMAL SUBUNIT PROTEIN US9M"/>
    <property type="match status" value="1"/>
</dbReference>
<dbReference type="GO" id="GO:0003735">
    <property type="term" value="F:structural constituent of ribosome"/>
    <property type="evidence" value="ECO:0007669"/>
    <property type="project" value="InterPro"/>
</dbReference>
<protein>
    <submittedName>
        <fullName evidence="4">Ribosomal protein S9</fullName>
    </submittedName>
</protein>
<keyword evidence="4" id="KW-0934">Plastid</keyword>
<accession>A0A1C9CCY0</accession>
<dbReference type="InterPro" id="IPR023035">
    <property type="entry name" value="Ribosomal_uS9_bac/plastid"/>
</dbReference>
<dbReference type="Pfam" id="PF00380">
    <property type="entry name" value="Ribosomal_S9"/>
    <property type="match status" value="1"/>
</dbReference>
<dbReference type="EMBL" id="KX284718">
    <property type="protein sequence ID" value="AOM66253.1"/>
    <property type="molecule type" value="Genomic_DNA"/>
</dbReference>
<dbReference type="GO" id="GO:0006412">
    <property type="term" value="P:translation"/>
    <property type="evidence" value="ECO:0007669"/>
    <property type="project" value="InterPro"/>
</dbReference>
<dbReference type="PANTHER" id="PTHR21569">
    <property type="entry name" value="RIBOSOMAL PROTEIN S9"/>
    <property type="match status" value="1"/>
</dbReference>
<dbReference type="InterPro" id="IPR014721">
    <property type="entry name" value="Ribsml_uS5_D2-typ_fold_subgr"/>
</dbReference>
<organism evidence="4">
    <name type="scientific">Bangiopsis subsimplex</name>
    <dbReference type="NCBI Taxonomy" id="139980"/>
    <lineage>
        <taxon>Eukaryota</taxon>
        <taxon>Rhodophyta</taxon>
        <taxon>Stylonematophyceae</taxon>
        <taxon>Stylonematales</taxon>
        <taxon>Stylonemataceae</taxon>
        <taxon>Bangiopsis</taxon>
    </lineage>
</organism>
<dbReference type="GO" id="GO:0005737">
    <property type="term" value="C:cytoplasm"/>
    <property type="evidence" value="ECO:0007669"/>
    <property type="project" value="UniProtKB-ARBA"/>
</dbReference>
<evidence type="ECO:0000313" key="4">
    <source>
        <dbReference type="EMBL" id="AOM66253.1"/>
    </source>
</evidence>
<dbReference type="InterPro" id="IPR000754">
    <property type="entry name" value="Ribosomal_uS9"/>
</dbReference>
<keyword evidence="2 4" id="KW-0689">Ribosomal protein</keyword>
<reference evidence="4" key="1">
    <citation type="journal article" date="2016" name="BMC Biol.">
        <title>Parallel evolution of highly conserved plastid genome architecture in red seaweeds and seed plants.</title>
        <authorList>
            <person name="Lee J."/>
            <person name="Cho C.H."/>
            <person name="Park S.I."/>
            <person name="Choi J.W."/>
            <person name="Song H.S."/>
            <person name="West J.A."/>
            <person name="Bhattacharya D."/>
            <person name="Yoon H.S."/>
        </authorList>
    </citation>
    <scope>NUCLEOTIDE SEQUENCE</scope>
</reference>
<dbReference type="AlphaFoldDB" id="A0A1C9CCY0"/>
<dbReference type="GO" id="GO:0003723">
    <property type="term" value="F:RNA binding"/>
    <property type="evidence" value="ECO:0007669"/>
    <property type="project" value="TreeGrafter"/>
</dbReference>
<dbReference type="InterPro" id="IPR020568">
    <property type="entry name" value="Ribosomal_Su5_D2-typ_SF"/>
</dbReference>
<dbReference type="FunFam" id="3.30.230.10:FF:000001">
    <property type="entry name" value="30S ribosomal protein S9"/>
    <property type="match status" value="1"/>
</dbReference>
<keyword evidence="3" id="KW-0687">Ribonucleoprotein</keyword>
<evidence type="ECO:0000256" key="1">
    <source>
        <dbReference type="ARBA" id="ARBA00005251"/>
    </source>
</evidence>
<dbReference type="HAMAP" id="MF_00532_B">
    <property type="entry name" value="Ribosomal_uS9_B"/>
    <property type="match status" value="1"/>
</dbReference>
<comment type="similarity">
    <text evidence="1">Belongs to the universal ribosomal protein uS9 family.</text>
</comment>
<name>A0A1C9CCY0_9RHOD</name>
<dbReference type="GO" id="GO:0015935">
    <property type="term" value="C:small ribosomal subunit"/>
    <property type="evidence" value="ECO:0007669"/>
    <property type="project" value="UniProtKB-ARBA"/>
</dbReference>
<dbReference type="RefSeq" id="YP_009296910.1">
    <property type="nucleotide sequence ID" value="NC_031173.1"/>
</dbReference>
<dbReference type="SUPFAM" id="SSF54211">
    <property type="entry name" value="Ribosomal protein S5 domain 2-like"/>
    <property type="match status" value="1"/>
</dbReference>
<dbReference type="Gene3D" id="3.30.230.10">
    <property type="match status" value="1"/>
</dbReference>
<geneLocation type="plastid" evidence="4"/>
<gene>
    <name evidence="4" type="primary">rps9</name>
    <name evidence="4" type="ORF">Bangp_171</name>
</gene>
<proteinExistence type="inferred from homology"/>
<evidence type="ECO:0000256" key="2">
    <source>
        <dbReference type="ARBA" id="ARBA00022980"/>
    </source>
</evidence>
<dbReference type="GeneID" id="29073324"/>